<evidence type="ECO:0000256" key="6">
    <source>
        <dbReference type="ARBA" id="ARBA00022763"/>
    </source>
</evidence>
<feature type="domain" description="Helicase ATP-binding" evidence="17">
    <location>
        <begin position="1"/>
        <end position="275"/>
    </location>
</feature>
<proteinExistence type="inferred from homology"/>
<evidence type="ECO:0000256" key="9">
    <source>
        <dbReference type="ARBA" id="ARBA00022840"/>
    </source>
</evidence>
<dbReference type="GO" id="GO:0051539">
    <property type="term" value="F:4 iron, 4 sulfur cluster binding"/>
    <property type="evidence" value="ECO:0007669"/>
    <property type="project" value="UniProtKB-KW"/>
</dbReference>
<protein>
    <recommendedName>
        <fullName evidence="15">DNA 5'-3' helicase</fullName>
        <ecNumber evidence="15">5.6.2.3</ecNumber>
    </recommendedName>
</protein>
<dbReference type="SMART" id="SM00491">
    <property type="entry name" value="HELICc2"/>
    <property type="match status" value="1"/>
</dbReference>
<evidence type="ECO:0000259" key="17">
    <source>
        <dbReference type="PROSITE" id="PS51193"/>
    </source>
</evidence>
<dbReference type="Pfam" id="PF06733">
    <property type="entry name" value="DEAD_2"/>
    <property type="match status" value="1"/>
</dbReference>
<comment type="similarity">
    <text evidence="2">Belongs to the helicase family. RAD3/XPD subfamily.</text>
</comment>
<organism evidence="18">
    <name type="scientific">marine metagenome</name>
    <dbReference type="NCBI Taxonomy" id="408172"/>
    <lineage>
        <taxon>unclassified sequences</taxon>
        <taxon>metagenomes</taxon>
        <taxon>ecological metagenomes</taxon>
    </lineage>
</organism>
<comment type="catalytic activity">
    <reaction evidence="16">
        <text>ATP + H2O = ADP + phosphate + H(+)</text>
        <dbReference type="Rhea" id="RHEA:13065"/>
        <dbReference type="ChEBI" id="CHEBI:15377"/>
        <dbReference type="ChEBI" id="CHEBI:15378"/>
        <dbReference type="ChEBI" id="CHEBI:30616"/>
        <dbReference type="ChEBI" id="CHEBI:43474"/>
        <dbReference type="ChEBI" id="CHEBI:456216"/>
        <dbReference type="EC" id="5.6.2.3"/>
    </reaction>
</comment>
<sequence length="633" mass="71169">MKLPYSPRGNQSEIIERINSAIRNQGHIVLESPTGSGKTFCSLAAVLPVAIENNLRIVYCVRTNSQQKQVVHELQQFRKAGNSISAVAFQGRGSLCPEQKYDKELKKSNWVEKSKICKSLKMQSKMGEAGCRFYRKLLQGSNSLAEQWSSDILTAEEFAEQVEEAGICPYELNKLMLKDAKVVIVPYVYFFEEFIRKFMLGRMNTSLDKVIVIVDEAHNLPDWARSAASESLTIETINRAVVESNKYGLQLADGRHTTSFLNLVEASIESLSDYHIPDNDEEGLLPSHLVAPDSEVPTFETEIMSLGKMTLYNLKKDSSEIAKMGQLIRQNLLDHGKRPRSYVGSVGDFLCRWLDSMESHSIRLVGNDPQRLETVCLDPRIMTGFLDSTAGVVSMSGTISPLEMFRDLVGLRPDTILEKQVSSFPRDNKKMLYLKDVTTSYAELNSKPQVWDKLVERLDSITTSFNGNIALFFPSYKLLESALENLNLSKPVYREYHGMEQEELMRTVESFKSDNGAILAGVMGGRLAEGIDYPDTSLEMAVIVGIPYPAPGVRQEALQHYYDVSFDGRGWEFAVESPAIRKLLQAAGRVIRSETDKGFIIITDSRAGRFLEYAPELEATDDIIPEIHRFFEA</sequence>
<dbReference type="Gene3D" id="1.10.30.20">
    <property type="entry name" value="Bacterial XPD DNA helicase, FeS cluster domain"/>
    <property type="match status" value="1"/>
</dbReference>
<dbReference type="GO" id="GO:0006281">
    <property type="term" value="P:DNA repair"/>
    <property type="evidence" value="ECO:0007669"/>
    <property type="project" value="UniProtKB-KW"/>
</dbReference>
<gene>
    <name evidence="18" type="ORF">METZ01_LOCUS82242</name>
</gene>
<keyword evidence="9" id="KW-0067">ATP-binding</keyword>
<dbReference type="AlphaFoldDB" id="A0A381UP38"/>
<evidence type="ECO:0000256" key="7">
    <source>
        <dbReference type="ARBA" id="ARBA00022801"/>
    </source>
</evidence>
<dbReference type="InterPro" id="IPR006555">
    <property type="entry name" value="ATP-dep_Helicase_C"/>
</dbReference>
<dbReference type="PANTHER" id="PTHR11472:SF34">
    <property type="entry name" value="REGULATOR OF TELOMERE ELONGATION HELICASE 1"/>
    <property type="match status" value="1"/>
</dbReference>
<keyword evidence="3" id="KW-0004">4Fe-4S</keyword>
<evidence type="ECO:0000256" key="10">
    <source>
        <dbReference type="ARBA" id="ARBA00023004"/>
    </source>
</evidence>
<evidence type="ECO:0000256" key="4">
    <source>
        <dbReference type="ARBA" id="ARBA00022723"/>
    </source>
</evidence>
<keyword evidence="11" id="KW-0411">Iron-sulfur</keyword>
<dbReference type="PANTHER" id="PTHR11472">
    <property type="entry name" value="DNA REPAIR DEAD HELICASE RAD3/XP-D SUBFAMILY MEMBER"/>
    <property type="match status" value="1"/>
</dbReference>
<evidence type="ECO:0000256" key="3">
    <source>
        <dbReference type="ARBA" id="ARBA00022485"/>
    </source>
</evidence>
<name>A0A381UP38_9ZZZZ</name>
<dbReference type="EMBL" id="UINC01006746">
    <property type="protein sequence ID" value="SVA29388.1"/>
    <property type="molecule type" value="Genomic_DNA"/>
</dbReference>
<evidence type="ECO:0000256" key="14">
    <source>
        <dbReference type="ARBA" id="ARBA00023235"/>
    </source>
</evidence>
<reference evidence="18" key="1">
    <citation type="submission" date="2018-05" db="EMBL/GenBank/DDBJ databases">
        <authorList>
            <person name="Lanie J.A."/>
            <person name="Ng W.-L."/>
            <person name="Kazmierczak K.M."/>
            <person name="Andrzejewski T.M."/>
            <person name="Davidsen T.M."/>
            <person name="Wayne K.J."/>
            <person name="Tettelin H."/>
            <person name="Glass J.I."/>
            <person name="Rusch D."/>
            <person name="Podicherti R."/>
            <person name="Tsui H.-C.T."/>
            <person name="Winkler M.E."/>
        </authorList>
    </citation>
    <scope>NUCLEOTIDE SEQUENCE</scope>
</reference>
<dbReference type="SMART" id="SM00487">
    <property type="entry name" value="DEXDc"/>
    <property type="match status" value="1"/>
</dbReference>
<keyword evidence="8" id="KW-0347">Helicase</keyword>
<dbReference type="GO" id="GO:0005524">
    <property type="term" value="F:ATP binding"/>
    <property type="evidence" value="ECO:0007669"/>
    <property type="project" value="UniProtKB-KW"/>
</dbReference>
<dbReference type="GO" id="GO:0046872">
    <property type="term" value="F:metal ion binding"/>
    <property type="evidence" value="ECO:0007669"/>
    <property type="project" value="UniProtKB-KW"/>
</dbReference>
<keyword evidence="13" id="KW-0234">DNA repair</keyword>
<keyword evidence="10" id="KW-0408">Iron</keyword>
<keyword evidence="4" id="KW-0479">Metal-binding</keyword>
<evidence type="ECO:0000256" key="11">
    <source>
        <dbReference type="ARBA" id="ARBA00023014"/>
    </source>
</evidence>
<evidence type="ECO:0000256" key="16">
    <source>
        <dbReference type="ARBA" id="ARBA00048954"/>
    </source>
</evidence>
<dbReference type="GO" id="GO:0043139">
    <property type="term" value="F:5'-3' DNA helicase activity"/>
    <property type="evidence" value="ECO:0007669"/>
    <property type="project" value="UniProtKB-EC"/>
</dbReference>
<evidence type="ECO:0000256" key="12">
    <source>
        <dbReference type="ARBA" id="ARBA00023125"/>
    </source>
</evidence>
<dbReference type="InterPro" id="IPR014001">
    <property type="entry name" value="Helicase_ATP-bd"/>
</dbReference>
<keyword evidence="7" id="KW-0378">Hydrolase</keyword>
<dbReference type="GO" id="GO:0003677">
    <property type="term" value="F:DNA binding"/>
    <property type="evidence" value="ECO:0007669"/>
    <property type="project" value="UniProtKB-KW"/>
</dbReference>
<evidence type="ECO:0000256" key="13">
    <source>
        <dbReference type="ARBA" id="ARBA00023204"/>
    </source>
</evidence>
<keyword evidence="6" id="KW-0227">DNA damage</keyword>
<evidence type="ECO:0000256" key="15">
    <source>
        <dbReference type="ARBA" id="ARBA00044969"/>
    </source>
</evidence>
<dbReference type="InterPro" id="IPR027417">
    <property type="entry name" value="P-loop_NTPase"/>
</dbReference>
<dbReference type="InterPro" id="IPR010614">
    <property type="entry name" value="RAD3-like_helicase_DEAD"/>
</dbReference>
<dbReference type="InterPro" id="IPR045028">
    <property type="entry name" value="DinG/Rad3-like"/>
</dbReference>
<dbReference type="InterPro" id="IPR010643">
    <property type="entry name" value="HBB"/>
</dbReference>
<accession>A0A381UP38</accession>
<keyword evidence="5" id="KW-0547">Nucleotide-binding</keyword>
<dbReference type="Gene3D" id="3.40.50.300">
    <property type="entry name" value="P-loop containing nucleotide triphosphate hydrolases"/>
    <property type="match status" value="2"/>
</dbReference>
<dbReference type="GO" id="GO:0016818">
    <property type="term" value="F:hydrolase activity, acting on acid anhydrides, in phosphorus-containing anhydrides"/>
    <property type="evidence" value="ECO:0007669"/>
    <property type="project" value="InterPro"/>
</dbReference>
<dbReference type="Pfam" id="PF13307">
    <property type="entry name" value="Helicase_C_2"/>
    <property type="match status" value="1"/>
</dbReference>
<dbReference type="InterPro" id="IPR006554">
    <property type="entry name" value="Helicase-like_DEXD_c2"/>
</dbReference>
<evidence type="ECO:0000256" key="8">
    <source>
        <dbReference type="ARBA" id="ARBA00022806"/>
    </source>
</evidence>
<dbReference type="Gene3D" id="1.10.275.40">
    <property type="match status" value="1"/>
</dbReference>
<dbReference type="InterPro" id="IPR014013">
    <property type="entry name" value="Helic_SF1/SF2_ATP-bd_DinG/Rad3"/>
</dbReference>
<dbReference type="EC" id="5.6.2.3" evidence="15"/>
<dbReference type="SMART" id="SM00488">
    <property type="entry name" value="DEXDc2"/>
    <property type="match status" value="1"/>
</dbReference>
<dbReference type="PROSITE" id="PS51193">
    <property type="entry name" value="HELICASE_ATP_BIND_2"/>
    <property type="match status" value="1"/>
</dbReference>
<dbReference type="SUPFAM" id="SSF52540">
    <property type="entry name" value="P-loop containing nucleoside triphosphate hydrolases"/>
    <property type="match status" value="1"/>
</dbReference>
<comment type="cofactor">
    <cofactor evidence="1">
        <name>[4Fe-4S] cluster</name>
        <dbReference type="ChEBI" id="CHEBI:49883"/>
    </cofactor>
</comment>
<evidence type="ECO:0000313" key="18">
    <source>
        <dbReference type="EMBL" id="SVA29388.1"/>
    </source>
</evidence>
<evidence type="ECO:0000256" key="2">
    <source>
        <dbReference type="ARBA" id="ARBA00009146"/>
    </source>
</evidence>
<keyword evidence="14" id="KW-0413">Isomerase</keyword>
<keyword evidence="12" id="KW-0238">DNA-binding</keyword>
<evidence type="ECO:0000256" key="5">
    <source>
        <dbReference type="ARBA" id="ARBA00022741"/>
    </source>
</evidence>
<evidence type="ECO:0000256" key="1">
    <source>
        <dbReference type="ARBA" id="ARBA00001966"/>
    </source>
</evidence>
<dbReference type="InterPro" id="IPR042493">
    <property type="entry name" value="XPD_DNA_FeS"/>
</dbReference>
<dbReference type="Pfam" id="PF06777">
    <property type="entry name" value="HBB"/>
    <property type="match status" value="1"/>
</dbReference>